<evidence type="ECO:0000256" key="5">
    <source>
        <dbReference type="SAM" id="MobiDB-lite"/>
    </source>
</evidence>
<dbReference type="OrthoDB" id="2261376at2759"/>
<dbReference type="eggNOG" id="KOG0252">
    <property type="taxonomic scope" value="Eukaryota"/>
</dbReference>
<dbReference type="InterPro" id="IPR020846">
    <property type="entry name" value="MFS_dom"/>
</dbReference>
<organism evidence="8 9">
    <name type="scientific">Galdieria sulphuraria</name>
    <name type="common">Red alga</name>
    <dbReference type="NCBI Taxonomy" id="130081"/>
    <lineage>
        <taxon>Eukaryota</taxon>
        <taxon>Rhodophyta</taxon>
        <taxon>Bangiophyceae</taxon>
        <taxon>Galdieriales</taxon>
        <taxon>Galdieriaceae</taxon>
        <taxon>Galdieria</taxon>
    </lineage>
</organism>
<evidence type="ECO:0000256" key="3">
    <source>
        <dbReference type="ARBA" id="ARBA00022989"/>
    </source>
</evidence>
<feature type="transmembrane region" description="Helical" evidence="6">
    <location>
        <begin position="458"/>
        <end position="478"/>
    </location>
</feature>
<dbReference type="Proteomes" id="UP000030680">
    <property type="component" value="Unassembled WGS sequence"/>
</dbReference>
<feature type="transmembrane region" description="Helical" evidence="6">
    <location>
        <begin position="327"/>
        <end position="347"/>
    </location>
</feature>
<dbReference type="Gene3D" id="1.20.1250.20">
    <property type="entry name" value="MFS general substrate transporter like domains"/>
    <property type="match status" value="1"/>
</dbReference>
<dbReference type="Gramene" id="EME32248">
    <property type="protein sequence ID" value="EME32248"/>
    <property type="gene ID" value="Gasu_06570"/>
</dbReference>
<dbReference type="Pfam" id="PF00083">
    <property type="entry name" value="Sugar_tr"/>
    <property type="match status" value="2"/>
</dbReference>
<accession>M2Y849</accession>
<dbReference type="PROSITE" id="PS50850">
    <property type="entry name" value="MFS"/>
    <property type="match status" value="1"/>
</dbReference>
<keyword evidence="9" id="KW-1185">Reference proteome</keyword>
<evidence type="ECO:0000256" key="2">
    <source>
        <dbReference type="ARBA" id="ARBA00022692"/>
    </source>
</evidence>
<gene>
    <name evidence="8" type="ORF">Gasu_06570</name>
</gene>
<dbReference type="SUPFAM" id="SSF103473">
    <property type="entry name" value="MFS general substrate transporter"/>
    <property type="match status" value="1"/>
</dbReference>
<comment type="subcellular location">
    <subcellularLocation>
        <location evidence="1">Membrane</location>
        <topology evidence="1">Multi-pass membrane protein</topology>
    </subcellularLocation>
</comment>
<evidence type="ECO:0000256" key="4">
    <source>
        <dbReference type="ARBA" id="ARBA00023136"/>
    </source>
</evidence>
<dbReference type="RefSeq" id="XP_005708768.1">
    <property type="nucleotide sequence ID" value="XM_005708711.1"/>
</dbReference>
<feature type="transmembrane region" description="Helical" evidence="6">
    <location>
        <begin position="385"/>
        <end position="406"/>
    </location>
</feature>
<feature type="transmembrane region" description="Helical" evidence="6">
    <location>
        <begin position="234"/>
        <end position="255"/>
    </location>
</feature>
<evidence type="ECO:0000259" key="7">
    <source>
        <dbReference type="PROSITE" id="PS50850"/>
    </source>
</evidence>
<feature type="region of interest" description="Disordered" evidence="5">
    <location>
        <begin position="1"/>
        <end position="23"/>
    </location>
</feature>
<feature type="transmembrane region" description="Helical" evidence="6">
    <location>
        <begin position="192"/>
        <end position="214"/>
    </location>
</feature>
<evidence type="ECO:0000256" key="1">
    <source>
        <dbReference type="ARBA" id="ARBA00004141"/>
    </source>
</evidence>
<evidence type="ECO:0000313" key="9">
    <source>
        <dbReference type="Proteomes" id="UP000030680"/>
    </source>
</evidence>
<feature type="transmembrane region" description="Helical" evidence="6">
    <location>
        <begin position="100"/>
        <end position="119"/>
    </location>
</feature>
<reference evidence="9" key="1">
    <citation type="journal article" date="2013" name="Science">
        <title>Gene transfer from bacteria and archaea facilitated evolution of an extremophilic eukaryote.</title>
        <authorList>
            <person name="Schonknecht G."/>
            <person name="Chen W.H."/>
            <person name="Ternes C.M."/>
            <person name="Barbier G.G."/>
            <person name="Shrestha R.P."/>
            <person name="Stanke M."/>
            <person name="Brautigam A."/>
            <person name="Baker B.J."/>
            <person name="Banfield J.F."/>
            <person name="Garavito R.M."/>
            <person name="Carr K."/>
            <person name="Wilkerson C."/>
            <person name="Rensing S.A."/>
            <person name="Gagneul D."/>
            <person name="Dickenson N.E."/>
            <person name="Oesterhelt C."/>
            <person name="Lercher M.J."/>
            <person name="Weber A.P."/>
        </authorList>
    </citation>
    <scope>NUCLEOTIDE SEQUENCE [LARGE SCALE GENOMIC DNA]</scope>
    <source>
        <strain evidence="9">074W</strain>
    </source>
</reference>
<keyword evidence="4 6" id="KW-0472">Membrane</keyword>
<evidence type="ECO:0000313" key="8">
    <source>
        <dbReference type="EMBL" id="EME32248.1"/>
    </source>
</evidence>
<dbReference type="EMBL" id="KB454487">
    <property type="protein sequence ID" value="EME32248.1"/>
    <property type="molecule type" value="Genomic_DNA"/>
</dbReference>
<dbReference type="PROSITE" id="PS00216">
    <property type="entry name" value="SUGAR_TRANSPORT_1"/>
    <property type="match status" value="1"/>
</dbReference>
<name>M2Y849_GALSU</name>
<dbReference type="KEGG" id="gsl:Gasu_06570"/>
<evidence type="ECO:0000256" key="6">
    <source>
        <dbReference type="SAM" id="Phobius"/>
    </source>
</evidence>
<keyword evidence="3 6" id="KW-1133">Transmembrane helix</keyword>
<feature type="transmembrane region" description="Helical" evidence="6">
    <location>
        <begin position="276"/>
        <end position="300"/>
    </location>
</feature>
<keyword evidence="2 6" id="KW-0812">Transmembrane</keyword>
<feature type="transmembrane region" description="Helical" evidence="6">
    <location>
        <begin position="126"/>
        <end position="144"/>
    </location>
</feature>
<dbReference type="GO" id="GO:0046943">
    <property type="term" value="F:carboxylic acid transmembrane transporter activity"/>
    <property type="evidence" value="ECO:0007669"/>
    <property type="project" value="TreeGrafter"/>
</dbReference>
<dbReference type="GO" id="GO:0005886">
    <property type="term" value="C:plasma membrane"/>
    <property type="evidence" value="ECO:0007669"/>
    <property type="project" value="TreeGrafter"/>
</dbReference>
<feature type="transmembrane region" description="Helical" evidence="6">
    <location>
        <begin position="359"/>
        <end position="379"/>
    </location>
</feature>
<feature type="transmembrane region" description="Helical" evidence="6">
    <location>
        <begin position="150"/>
        <end position="171"/>
    </location>
</feature>
<protein>
    <submittedName>
        <fullName evidence="8">MFS transporter, PHS family, inorganic phosphate transporter</fullName>
    </submittedName>
</protein>
<dbReference type="InterPro" id="IPR005829">
    <property type="entry name" value="Sugar_transporter_CS"/>
</dbReference>
<feature type="transmembrane region" description="Helical" evidence="6">
    <location>
        <begin position="50"/>
        <end position="70"/>
    </location>
</feature>
<sequence>MSYINKGSEFQQEEAIQADLEPISSRLEEELGSTKAPRKEENQEEKDKKAYLRFNALGTAMGFLINGYMYDVNIVPFTLYADMFSSFAHSATLQAAYNTALVYGVMFGLIIFGFIADFFGRKKGLVMCSCLVILGNIIGTAANGKTHEGMIWMQIIGLGVAGLGMGGEYTCNVPNITEDSDEVNVKNRGRRVSLLVIFMETIGNYLPFIIQLIIVAAACRDAYLGAVSGCKWQVVVRVTFGVAMVPAFVVLAYRLRMSDSLLFQQDMSRRKGKYDVLDFFVIFKHFSIRLVGTCISWWLFDWIAYTRGYFGNLILEVVIGASLFKSIWISLAEGAVFIWAPALAAFVVDRLGRRKTECFGWTSQAVGQLITAGFFYMLAKKPVAYIIWTTFVSFFNYFIYSPIYLLPAEVFPTRIRATLYGVSSALGKMGAVVGTTVFPTIWLSFGDGNENMSGLRRIQWLYAALMFLGAIIALLFVAEYSGRGLRGEDERYEQLRKRYAARFAKWCGVTEDISQSECNPTFRKVILCRIKSGSSSDKYQMLLKQYAFILLKRCALDINDIEEYSSLPAHYDDLCLISKLYRIMRYGKTVSSEIENNSEMMASYESNRMVTSTTLKNSFSS</sequence>
<dbReference type="PANTHER" id="PTHR23508:SF10">
    <property type="entry name" value="CARBOXYLIC ACID TRANSPORTER PROTEIN HOMOLOG"/>
    <property type="match status" value="1"/>
</dbReference>
<dbReference type="GeneID" id="17090840"/>
<feature type="transmembrane region" description="Helical" evidence="6">
    <location>
        <begin position="418"/>
        <end position="438"/>
    </location>
</feature>
<proteinExistence type="predicted"/>
<dbReference type="PANTHER" id="PTHR23508">
    <property type="entry name" value="CARBOXYLIC ACID TRANSPORTER PROTEIN HOMOLOG"/>
    <property type="match status" value="1"/>
</dbReference>
<dbReference type="InterPro" id="IPR036259">
    <property type="entry name" value="MFS_trans_sf"/>
</dbReference>
<feature type="domain" description="Major facilitator superfamily (MFS) profile" evidence="7">
    <location>
        <begin position="55"/>
        <end position="481"/>
    </location>
</feature>
<dbReference type="InterPro" id="IPR005828">
    <property type="entry name" value="MFS_sugar_transport-like"/>
</dbReference>
<dbReference type="AlphaFoldDB" id="M2Y849"/>